<accession>A0A8T0EX88</accession>
<proteinExistence type="predicted"/>
<dbReference type="AlphaFoldDB" id="A0A8T0EX88"/>
<feature type="region of interest" description="Disordered" evidence="1">
    <location>
        <begin position="341"/>
        <end position="435"/>
    </location>
</feature>
<evidence type="ECO:0000313" key="3">
    <source>
        <dbReference type="EMBL" id="KAF8782953.1"/>
    </source>
</evidence>
<dbReference type="EMBL" id="JABXBU010001863">
    <property type="protein sequence ID" value="KAF8782953.1"/>
    <property type="molecule type" value="Genomic_DNA"/>
</dbReference>
<feature type="region of interest" description="Disordered" evidence="1">
    <location>
        <begin position="470"/>
        <end position="496"/>
    </location>
</feature>
<reference evidence="3" key="1">
    <citation type="journal article" date="2020" name="bioRxiv">
        <title>Chromosome-level reference genome of the European wasp spider Argiope bruennichi: a resource for studies on range expansion and evolutionary adaptation.</title>
        <authorList>
            <person name="Sheffer M.M."/>
            <person name="Hoppe A."/>
            <person name="Krehenwinkel H."/>
            <person name="Uhl G."/>
            <person name="Kuss A.W."/>
            <person name="Jensen L."/>
            <person name="Jensen C."/>
            <person name="Gillespie R.G."/>
            <person name="Hoff K.J."/>
            <person name="Prost S."/>
        </authorList>
    </citation>
    <scope>NUCLEOTIDE SEQUENCE</scope>
</reference>
<dbReference type="Proteomes" id="UP000807504">
    <property type="component" value="Unassembled WGS sequence"/>
</dbReference>
<feature type="region of interest" description="Disordered" evidence="1">
    <location>
        <begin position="754"/>
        <end position="1103"/>
    </location>
</feature>
<feature type="compositionally biased region" description="Low complexity" evidence="1">
    <location>
        <begin position="905"/>
        <end position="924"/>
    </location>
</feature>
<feature type="compositionally biased region" description="Low complexity" evidence="1">
    <location>
        <begin position="853"/>
        <end position="891"/>
    </location>
</feature>
<protein>
    <submittedName>
        <fullName evidence="3">Uncharacterized protein</fullName>
    </submittedName>
</protein>
<evidence type="ECO:0000256" key="1">
    <source>
        <dbReference type="SAM" id="MobiDB-lite"/>
    </source>
</evidence>
<gene>
    <name evidence="3" type="ORF">HNY73_013180</name>
</gene>
<feature type="compositionally biased region" description="Basic and acidic residues" evidence="1">
    <location>
        <begin position="226"/>
        <end position="237"/>
    </location>
</feature>
<comment type="caution">
    <text evidence="3">The sequence shown here is derived from an EMBL/GenBank/DDBJ whole genome shotgun (WGS) entry which is preliminary data.</text>
</comment>
<evidence type="ECO:0000313" key="4">
    <source>
        <dbReference type="Proteomes" id="UP000807504"/>
    </source>
</evidence>
<feature type="compositionally biased region" description="Basic and acidic residues" evidence="1">
    <location>
        <begin position="557"/>
        <end position="572"/>
    </location>
</feature>
<organism evidence="3 4">
    <name type="scientific">Argiope bruennichi</name>
    <name type="common">Wasp spider</name>
    <name type="synonym">Aranea bruennichi</name>
    <dbReference type="NCBI Taxonomy" id="94029"/>
    <lineage>
        <taxon>Eukaryota</taxon>
        <taxon>Metazoa</taxon>
        <taxon>Ecdysozoa</taxon>
        <taxon>Arthropoda</taxon>
        <taxon>Chelicerata</taxon>
        <taxon>Arachnida</taxon>
        <taxon>Araneae</taxon>
        <taxon>Araneomorphae</taxon>
        <taxon>Entelegynae</taxon>
        <taxon>Araneoidea</taxon>
        <taxon>Araneidae</taxon>
        <taxon>Argiope</taxon>
    </lineage>
</organism>
<feature type="compositionally biased region" description="Basic and acidic residues" evidence="1">
    <location>
        <begin position="1039"/>
        <end position="1048"/>
    </location>
</feature>
<feature type="region of interest" description="Disordered" evidence="1">
    <location>
        <begin position="614"/>
        <end position="640"/>
    </location>
</feature>
<reference evidence="3" key="2">
    <citation type="submission" date="2020-06" db="EMBL/GenBank/DDBJ databases">
        <authorList>
            <person name="Sheffer M."/>
        </authorList>
    </citation>
    <scope>NUCLEOTIDE SEQUENCE</scope>
</reference>
<feature type="chain" id="PRO_5035872483" evidence="2">
    <location>
        <begin position="25"/>
        <end position="1153"/>
    </location>
</feature>
<feature type="region of interest" description="Disordered" evidence="1">
    <location>
        <begin position="552"/>
        <end position="598"/>
    </location>
</feature>
<keyword evidence="2" id="KW-0732">Signal</keyword>
<feature type="compositionally biased region" description="Low complexity" evidence="1">
    <location>
        <begin position="176"/>
        <end position="201"/>
    </location>
</feature>
<feature type="compositionally biased region" description="Polar residues" evidence="1">
    <location>
        <begin position="341"/>
        <end position="364"/>
    </location>
</feature>
<evidence type="ECO:0000256" key="2">
    <source>
        <dbReference type="SAM" id="SignalP"/>
    </source>
</evidence>
<name>A0A8T0EX88_ARGBR</name>
<keyword evidence="4" id="KW-1185">Reference proteome</keyword>
<feature type="signal peptide" evidence="2">
    <location>
        <begin position="1"/>
        <end position="24"/>
    </location>
</feature>
<feature type="region of interest" description="Disordered" evidence="1">
    <location>
        <begin position="116"/>
        <end position="237"/>
    </location>
</feature>
<feature type="compositionally biased region" description="Pro residues" evidence="1">
    <location>
        <begin position="948"/>
        <end position="960"/>
    </location>
</feature>
<feature type="compositionally biased region" description="Low complexity" evidence="1">
    <location>
        <begin position="781"/>
        <end position="791"/>
    </location>
</feature>
<feature type="compositionally biased region" description="Basic and acidic residues" evidence="1">
    <location>
        <begin position="130"/>
        <end position="157"/>
    </location>
</feature>
<feature type="compositionally biased region" description="Polar residues" evidence="1">
    <location>
        <begin position="586"/>
        <end position="598"/>
    </location>
</feature>
<sequence length="1153" mass="128778">MIIRHHGGWELFVIIWTLLTLVAGSQNGTETTIDTSLASNISEITIADNLTLIENTEELQNQTIPVDNITNPENIEELVKSQRRAPRYDTADSVPWVRFYNRPPGVKTESYFNYDTRSNTSAHTSGEGWDSIRKDKTKEATPINRRESKTRVQDLLRVKPKVTTAPSPKRQDTAETDTSTKVPETTTTPPVPTSTAAAPVKNDTLSKGYIIWSSNDGGPSGGWTFDDQKGKTEKKQPSVEDIMPKDGTKWKVIGEGGEDGWQVVDDNGEVEWKIEYDDGEWRVTSTGDIPSDAEWVDPEYVWGPDGSLSEEDEYNSWSADDYAYSPWVDPVVYVRGIANHTWPNSDGENQVAKSSVQTYTSGENKPNAERDLLAPKEPIVFGARRKVPGKSTSNAQDRTTEVKSDSADDSTSKSTETPQADQVIAKGKSWPSSGPLIKTGQKWVQGYGVKSWEVDNTGKNSGFGGETWITGNKDFPNTPWVPKQATGSIQVTPKPEVPVIQQVPQDVKIPDNPIHAWGTGYGSKTWKGNEWDSNVVWKTGFGGALPWTTENNTSWKFPEENNDVAREKDKKTIVWSQPLPSEDSETTTSPKPTNQPIKSLNNIRIKWPTKPPLGGNFKWKVPPRRAEDESWGDDSSEGGVIWKDQVTEPAPTDAPIDLPAKPNGSLNKGWQAGDWITNQNVAARPLTFSWKGNAPQKTSNLISVNWKSDEIVTDAPPAPSPAPAVWNQGQWPVGDPNNFPTWIFGGCKLTIKCGSKESDTSEDESLPTTPEDTSEDDSSFTATEAPTTTAAFKGWPVNQFKGKSWRPPTKSWRPPTKSWKPPRKESYPSSENDVEETTTRLEATPTKLEATPTKLETAPTKLETTPTKLETTTAKLETTPPGWKQPPSSWKQPPPSWKQPPATPPTTTLWTETTTSEPPSMSWKSPPPPPPPSMKWKKPGPRPTKSWKPPPTKSWKPPPTKSWKPPTYPGKSWQPSIATPAPDTWNTPPKPDCKDTSEPTQETPAPNIEEEDEEISPPQIIIITKLPNNQKGTPPPTTDKWDTRDDRKNKKPPAKSWNFPSRKVSQKPNKNQKDMVAKMVNKWPAKPRKMSKPANKFKGWPKGMPVPNFTWPANSMRRWTTKRPSYMSTWKPPKYMRSKAWRQMLKKWMKARM</sequence>
<feature type="compositionally biased region" description="Pro residues" evidence="1">
    <location>
        <begin position="892"/>
        <end position="904"/>
    </location>
</feature>